<dbReference type="CDD" id="cd01948">
    <property type="entry name" value="EAL"/>
    <property type="match status" value="1"/>
</dbReference>
<evidence type="ECO:0000313" key="2">
    <source>
        <dbReference type="EMBL" id="QPG06109.1"/>
    </source>
</evidence>
<feature type="domain" description="EAL" evidence="1">
    <location>
        <begin position="493"/>
        <end position="749"/>
    </location>
</feature>
<dbReference type="InterPro" id="IPR029787">
    <property type="entry name" value="Nucleotide_cyclase"/>
</dbReference>
<dbReference type="Proteomes" id="UP000595095">
    <property type="component" value="Chromosome"/>
</dbReference>
<dbReference type="Gene3D" id="3.40.50.2300">
    <property type="match status" value="1"/>
</dbReference>
<dbReference type="InterPro" id="IPR050706">
    <property type="entry name" value="Cyclic-di-GMP_PDE-like"/>
</dbReference>
<organism evidence="2 3">
    <name type="scientific">Salinimonas marina</name>
    <dbReference type="NCBI Taxonomy" id="2785918"/>
    <lineage>
        <taxon>Bacteria</taxon>
        <taxon>Pseudomonadati</taxon>
        <taxon>Pseudomonadota</taxon>
        <taxon>Gammaproteobacteria</taxon>
        <taxon>Alteromonadales</taxon>
        <taxon>Alteromonadaceae</taxon>
        <taxon>Alteromonas/Salinimonas group</taxon>
        <taxon>Salinimonas</taxon>
    </lineage>
</organism>
<dbReference type="InterPro" id="IPR035919">
    <property type="entry name" value="EAL_sf"/>
</dbReference>
<evidence type="ECO:0000259" key="1">
    <source>
        <dbReference type="PROSITE" id="PS50883"/>
    </source>
</evidence>
<dbReference type="Gene3D" id="3.20.20.450">
    <property type="entry name" value="EAL domain"/>
    <property type="match status" value="1"/>
</dbReference>
<dbReference type="InterPro" id="IPR001633">
    <property type="entry name" value="EAL_dom"/>
</dbReference>
<protein>
    <submittedName>
        <fullName evidence="2">EAL domain-containing protein</fullName>
    </submittedName>
</protein>
<dbReference type="Pfam" id="PF00990">
    <property type="entry name" value="GGDEF"/>
    <property type="match status" value="1"/>
</dbReference>
<proteinExistence type="predicted"/>
<accession>A0A7S9HDG1</accession>
<dbReference type="InterPro" id="IPR000160">
    <property type="entry name" value="GGDEF_dom"/>
</dbReference>
<name>A0A7S9HDG1_9ALTE</name>
<dbReference type="SUPFAM" id="SSF52172">
    <property type="entry name" value="CheY-like"/>
    <property type="match status" value="1"/>
</dbReference>
<dbReference type="SMART" id="SM00052">
    <property type="entry name" value="EAL"/>
    <property type="match status" value="1"/>
</dbReference>
<dbReference type="PROSITE" id="PS50883">
    <property type="entry name" value="EAL"/>
    <property type="match status" value="1"/>
</dbReference>
<dbReference type="PANTHER" id="PTHR33121:SF70">
    <property type="entry name" value="SIGNALING PROTEIN YKOW"/>
    <property type="match status" value="1"/>
</dbReference>
<dbReference type="SUPFAM" id="SSF141868">
    <property type="entry name" value="EAL domain-like"/>
    <property type="match status" value="1"/>
</dbReference>
<reference evidence="2 3" key="1">
    <citation type="submission" date="2020-11" db="EMBL/GenBank/DDBJ databases">
        <title>Complete genome sequence for Salinimonas sp. strain G2-b.</title>
        <authorList>
            <person name="Park S.-J."/>
        </authorList>
    </citation>
    <scope>NUCLEOTIDE SEQUENCE [LARGE SCALE GENOMIC DNA]</scope>
    <source>
        <strain evidence="2 3">G2-b</strain>
    </source>
</reference>
<dbReference type="AlphaFoldDB" id="A0A7S9HDG1"/>
<sequence>MTNDALFSFAEEIEPSSLSSVTAPEWLILSVEDDAGYQQSLSLGLKGLTINNAPIRLLTANSAAQAAKVIAEHDNIAVILLDVVMEHDDAGLFLVNTIRNVIGNELVRIVLLTGQPGLAPRFDTMRDFDVNEYWNKVDLTAEKLRSVVTSNVKTWDSLHELAVAKRGLQMIVDASRSITARQEIHSFADTVLQEIAHIIGVEESGGVACIHYPQSMSVSYSPIVASSGEFSDHKATALNELLGTLDERERHQLHHNVERAVVEQEHQFGTQWTVLYFSTQEVDNRRYLIVVKSAVALQVSHITLLMVFSQNIGNGFTNLALLNKLTSLAYYDTQLAIPNRNWLERELQTTSQYERNISALLLFRVNDYFTSEIMLGSDFMQTMMKSLLERLRRQLPEHQAIVRLEEDCLAVLIAKTQAPDTTSLRAVTEQILVLNGIDHRVLLSVAYLDMSLVQEEDAEQAIRLAEATLHETNRHGKAIGYYSTHLLQALENRYTLLKNLREALSNKEQLKVYYQPKFDLVSGRVCGAEALVRWQYDDNTLLPPDRFIPLAETSGLITQIDTQVMATVFDHLQQLQLLNCALPVSFNVSNMDLLAPDFILALEHHLNTSNVKSSLLEIEITETQAMQNYQNVTEILHKLVKMGVTVSIDDFGTGYSSLAHFTKLAATVLKVDRSFVTQLDGDDTGNALAVIKMVKNFAEQFGAVVVAEGIETEHQREVLTQNGYQVGQGFLFSKPVPFEQLRSMLTQLH</sequence>
<dbReference type="GO" id="GO:0071111">
    <property type="term" value="F:cyclic-guanylate-specific phosphodiesterase activity"/>
    <property type="evidence" value="ECO:0007669"/>
    <property type="project" value="InterPro"/>
</dbReference>
<dbReference type="Pfam" id="PF11849">
    <property type="entry name" value="DUF3369"/>
    <property type="match status" value="1"/>
</dbReference>
<keyword evidence="3" id="KW-1185">Reference proteome</keyword>
<dbReference type="PANTHER" id="PTHR33121">
    <property type="entry name" value="CYCLIC DI-GMP PHOSPHODIESTERASE PDEF"/>
    <property type="match status" value="1"/>
</dbReference>
<dbReference type="InterPro" id="IPR011006">
    <property type="entry name" value="CheY-like_superfamily"/>
</dbReference>
<dbReference type="InterPro" id="IPR021800">
    <property type="entry name" value="DUF3369"/>
</dbReference>
<dbReference type="Gene3D" id="3.30.70.270">
    <property type="match status" value="1"/>
</dbReference>
<evidence type="ECO:0000313" key="3">
    <source>
        <dbReference type="Proteomes" id="UP000595095"/>
    </source>
</evidence>
<dbReference type="InterPro" id="IPR043128">
    <property type="entry name" value="Rev_trsase/Diguanyl_cyclase"/>
</dbReference>
<dbReference type="Pfam" id="PF00563">
    <property type="entry name" value="EAL"/>
    <property type="match status" value="1"/>
</dbReference>
<gene>
    <name evidence="2" type="ORF">IT774_02480</name>
</gene>
<dbReference type="EMBL" id="CP064795">
    <property type="protein sequence ID" value="QPG06109.1"/>
    <property type="molecule type" value="Genomic_DNA"/>
</dbReference>
<dbReference type="KEGG" id="smaa:IT774_02480"/>
<dbReference type="SUPFAM" id="SSF55073">
    <property type="entry name" value="Nucleotide cyclase"/>
    <property type="match status" value="1"/>
</dbReference>
<dbReference type="RefSeq" id="WP_195811186.1">
    <property type="nucleotide sequence ID" value="NZ_CP064795.1"/>
</dbReference>